<dbReference type="NCBIfam" id="TIGR02118">
    <property type="entry name" value="EthD family reductase"/>
    <property type="match status" value="1"/>
</dbReference>
<proteinExistence type="inferred from homology"/>
<dbReference type="RefSeq" id="XP_069201426.1">
    <property type="nucleotide sequence ID" value="XM_069341351.1"/>
</dbReference>
<reference evidence="2 3" key="1">
    <citation type="submission" date="2024-07" db="EMBL/GenBank/DDBJ databases">
        <title>Draft sequence of the Neodothiora populina.</title>
        <authorList>
            <person name="Drown D.D."/>
            <person name="Schuette U.S."/>
            <person name="Buechlein A.B."/>
            <person name="Rusch D.R."/>
            <person name="Winton L.W."/>
            <person name="Adams G.A."/>
        </authorList>
    </citation>
    <scope>NUCLEOTIDE SEQUENCE [LARGE SCALE GENOMIC DNA]</scope>
    <source>
        <strain evidence="2 3">CPC 39397</strain>
    </source>
</reference>
<dbReference type="InterPro" id="IPR011008">
    <property type="entry name" value="Dimeric_a/b-barrel"/>
</dbReference>
<organism evidence="2 3">
    <name type="scientific">Neodothiora populina</name>
    <dbReference type="NCBI Taxonomy" id="2781224"/>
    <lineage>
        <taxon>Eukaryota</taxon>
        <taxon>Fungi</taxon>
        <taxon>Dikarya</taxon>
        <taxon>Ascomycota</taxon>
        <taxon>Pezizomycotina</taxon>
        <taxon>Dothideomycetes</taxon>
        <taxon>Dothideomycetidae</taxon>
        <taxon>Dothideales</taxon>
        <taxon>Dothioraceae</taxon>
        <taxon>Neodothiora</taxon>
    </lineage>
</organism>
<gene>
    <name evidence="2" type="ORF">AAFC00_002076</name>
</gene>
<protein>
    <recommendedName>
        <fullName evidence="4">EthD domain-containing protein</fullName>
    </recommendedName>
</protein>
<dbReference type="InterPro" id="IPR009799">
    <property type="entry name" value="EthD_dom"/>
</dbReference>
<sequence length="104" mass="11403">MASAKVLITILYPVKEGSTFNLEYYTTKHMPLAKEIWGSGSDGLLSSAVYSLDPSSGFVVQTVTGWKDMAAFQAAMTHERSKELIEDVKNFCEVEPKLLVGNLA</sequence>
<comment type="similarity">
    <text evidence="1">Belongs to the tpcK family.</text>
</comment>
<accession>A0ABR3PGH6</accession>
<dbReference type="PANTHER" id="PTHR40260:SF2">
    <property type="entry name" value="BLR8190 PROTEIN"/>
    <property type="match status" value="1"/>
</dbReference>
<evidence type="ECO:0008006" key="4">
    <source>
        <dbReference type="Google" id="ProtNLM"/>
    </source>
</evidence>
<evidence type="ECO:0000256" key="1">
    <source>
        <dbReference type="ARBA" id="ARBA00005986"/>
    </source>
</evidence>
<dbReference type="GeneID" id="95975778"/>
<comment type="caution">
    <text evidence="2">The sequence shown here is derived from an EMBL/GenBank/DDBJ whole genome shotgun (WGS) entry which is preliminary data.</text>
</comment>
<dbReference type="SUPFAM" id="SSF54909">
    <property type="entry name" value="Dimeric alpha+beta barrel"/>
    <property type="match status" value="1"/>
</dbReference>
<dbReference type="PANTHER" id="PTHR40260">
    <property type="entry name" value="BLR8190 PROTEIN"/>
    <property type="match status" value="1"/>
</dbReference>
<name>A0ABR3PGH6_9PEZI</name>
<dbReference type="Proteomes" id="UP001562354">
    <property type="component" value="Unassembled WGS sequence"/>
</dbReference>
<dbReference type="EMBL" id="JBFMKM010000007">
    <property type="protein sequence ID" value="KAL1305152.1"/>
    <property type="molecule type" value="Genomic_DNA"/>
</dbReference>
<keyword evidence="3" id="KW-1185">Reference proteome</keyword>
<dbReference type="Gene3D" id="3.30.70.100">
    <property type="match status" value="1"/>
</dbReference>
<evidence type="ECO:0000313" key="3">
    <source>
        <dbReference type="Proteomes" id="UP001562354"/>
    </source>
</evidence>
<evidence type="ECO:0000313" key="2">
    <source>
        <dbReference type="EMBL" id="KAL1305152.1"/>
    </source>
</evidence>